<evidence type="ECO:0000313" key="1">
    <source>
        <dbReference type="EMBL" id="TGX99004.1"/>
    </source>
</evidence>
<comment type="caution">
    <text evidence="1">The sequence shown here is derived from an EMBL/GenBank/DDBJ whole genome shotgun (WGS) entry which is preliminary data.</text>
</comment>
<reference evidence="1" key="1">
    <citation type="submission" date="2019-04" db="EMBL/GenBank/DDBJ databases">
        <title>Microbes associate with the intestines of laboratory mice.</title>
        <authorList>
            <person name="Navarre W."/>
            <person name="Wong E."/>
            <person name="Huang K."/>
            <person name="Tropini C."/>
            <person name="Ng K."/>
            <person name="Yu B."/>
        </authorList>
    </citation>
    <scope>NUCLEOTIDE SEQUENCE</scope>
    <source>
        <strain evidence="1">NM72_1-8</strain>
    </source>
</reference>
<keyword evidence="2" id="KW-1185">Reference proteome</keyword>
<dbReference type="Proteomes" id="UP000307720">
    <property type="component" value="Unassembled WGS sequence"/>
</dbReference>
<organism evidence="1 2">
    <name type="scientific">Hominisplanchenecus murintestinalis</name>
    <dbReference type="NCBI Taxonomy" id="2941517"/>
    <lineage>
        <taxon>Bacteria</taxon>
        <taxon>Bacillati</taxon>
        <taxon>Bacillota</taxon>
        <taxon>Clostridia</taxon>
        <taxon>Lachnospirales</taxon>
        <taxon>Lachnospiraceae</taxon>
        <taxon>Hominisplanchenecus</taxon>
    </lineage>
</organism>
<gene>
    <name evidence="1" type="ORF">E5357_07040</name>
</gene>
<sequence length="730" mass="80298">MGRRPLCLAALLFVFWILCTQVGNLEEKGGGLEARLTESGESRRIRVRGEVYRQEKKKTNQIYLKNNSILSKGNQESFDSNIIIFLKEEISLKIGNIVEVSGEWKEPERAGNPGQFDMEKWYQSQKIGMLMMKCRIALLDGKCSFWMQLIVDIRERLKESLYGIAEPKEASLMCAMLLGDKNDLDEEVEKLYQDGGISHILAISGLHISMLGMLLFGLLRKLGLSMGAGGAIAGGVMGIYCMMTGLGVPAVRAFVMFLVYLGAQVFGRTYDLKNSLSLAVILILFQNPQLLFQGGFQLSVLAVAGLAYLYPVLKKRVKIKGKAADGLLISMSVQLMIFPCILYHFYQFSWTGIFVNLLVLPLMSVLLLAGLAGSALGIFVPAAGILVFAPCHYILWFVERLCRLSLEIPGAEQIWGKPEAVSIFLYYGILVLVFAALQRRDKSKKIFGAVLYGCSLSAAAFGLSVHDRKGLEMVFLDVGQGDSIFWRADGKNFLCDAGSSGVEQVGKYRIIPFLKCQGISKLDYLFLSHMDGDHVNGAEEILEGDTGISVGCLVMPEIVKQDGRYCSVIAAAEKRGIPVVRFHEGMEIDTGKSRLECLAPREGARGEDKNADSLVLAVQYGEFRALLTGDVEGEGEERLIESGRAGKVSVLKAAHHGSKNSTPDCFLRQTRPIVSIVSCGRENPYGHPSPELLQRLEAAGSVVYKTMENGAVTVASEGKGFEVRCFWDNF</sequence>
<name>A0AC61R088_9FIRM</name>
<accession>A0AC61R088</accession>
<dbReference type="EMBL" id="SRZB01000011">
    <property type="protein sequence ID" value="TGX99004.1"/>
    <property type="molecule type" value="Genomic_DNA"/>
</dbReference>
<proteinExistence type="predicted"/>
<evidence type="ECO:0000313" key="2">
    <source>
        <dbReference type="Proteomes" id="UP000307720"/>
    </source>
</evidence>
<protein>
    <submittedName>
        <fullName evidence="1">DNA internalization-related competence protein ComEC/Rec2</fullName>
    </submittedName>
</protein>